<keyword evidence="5" id="KW-0846">Cobalamin</keyword>
<dbReference type="SUPFAM" id="SSF75625">
    <property type="entry name" value="YebC-like"/>
    <property type="match status" value="1"/>
</dbReference>
<protein>
    <recommendedName>
        <fullName evidence="4">Vitamin B12-dependent ribonucleotide reductase</fullName>
        <ecNumber evidence="3">1.17.4.1</ecNumber>
    </recommendedName>
    <alternativeName>
        <fullName evidence="11">Ribonucleoside-diphosphate reductase NrdJ</fullName>
    </alternativeName>
</protein>
<evidence type="ECO:0000256" key="8">
    <source>
        <dbReference type="ARBA" id="ARBA00023002"/>
    </source>
</evidence>
<evidence type="ECO:0000256" key="12">
    <source>
        <dbReference type="ARBA" id="ARBA00047754"/>
    </source>
</evidence>
<dbReference type="InterPro" id="IPR029072">
    <property type="entry name" value="YebC-like"/>
</dbReference>
<dbReference type="GO" id="GO:0004748">
    <property type="term" value="F:ribonucleoside-diphosphate reductase activity, thioredoxin disulfide as acceptor"/>
    <property type="evidence" value="ECO:0007669"/>
    <property type="project" value="UniProtKB-EC"/>
</dbReference>
<evidence type="ECO:0000256" key="4">
    <source>
        <dbReference type="ARBA" id="ARBA00014409"/>
    </source>
</evidence>
<evidence type="ECO:0000256" key="11">
    <source>
        <dbReference type="ARBA" id="ARBA00033050"/>
    </source>
</evidence>
<evidence type="ECO:0000256" key="1">
    <source>
        <dbReference type="ARBA" id="ARBA00001922"/>
    </source>
</evidence>
<keyword evidence="7" id="KW-0547">Nucleotide-binding</keyword>
<keyword evidence="9" id="KW-0170">Cobalt</keyword>
<feature type="domain" description="TSCPD" evidence="14">
    <location>
        <begin position="621"/>
        <end position="725"/>
    </location>
</feature>
<proteinExistence type="inferred from homology"/>
<evidence type="ECO:0000259" key="14">
    <source>
        <dbReference type="Pfam" id="PF12637"/>
    </source>
</evidence>
<dbReference type="AlphaFoldDB" id="A0A4S2HEY2"/>
<evidence type="ECO:0000256" key="7">
    <source>
        <dbReference type="ARBA" id="ARBA00022741"/>
    </source>
</evidence>
<accession>A0A4S2HEY2</accession>
<keyword evidence="6" id="KW-0237">DNA synthesis</keyword>
<evidence type="ECO:0000256" key="3">
    <source>
        <dbReference type="ARBA" id="ARBA00012274"/>
    </source>
</evidence>
<dbReference type="InterPro" id="IPR024434">
    <property type="entry name" value="TSCPD_dom"/>
</dbReference>
<feature type="region of interest" description="Disordered" evidence="13">
    <location>
        <begin position="791"/>
        <end position="824"/>
    </location>
</feature>
<reference evidence="15 16" key="1">
    <citation type="journal article" date="2013" name="Int. J. Syst. Evol. Microbiol.">
        <title>Marinicauda pacifica gen. nov., sp. nov., a prosthecate alphaproteobacterium of the family Hyphomonadaceae isolated from deep seawater.</title>
        <authorList>
            <person name="Zhang X.Y."/>
            <person name="Li G.W."/>
            <person name="Wang C.S."/>
            <person name="Zhang Y.J."/>
            <person name="Xu X.W."/>
            <person name="Li H."/>
            <person name="Liu A."/>
            <person name="Liu C."/>
            <person name="Xie B.B."/>
            <person name="Qin Q.L."/>
            <person name="Xu Z."/>
            <person name="Chen X.L."/>
            <person name="Zhou B.C."/>
            <person name="Zhang Y.Z."/>
        </authorList>
    </citation>
    <scope>NUCLEOTIDE SEQUENCE [LARGE SCALE GENOMIC DNA]</scope>
    <source>
        <strain evidence="15 16">P-1 km-3</strain>
    </source>
</reference>
<comment type="cofactor">
    <cofactor evidence="1">
        <name>adenosylcob(III)alamin</name>
        <dbReference type="ChEBI" id="CHEBI:18408"/>
    </cofactor>
</comment>
<keyword evidence="16" id="KW-1185">Reference proteome</keyword>
<evidence type="ECO:0000256" key="5">
    <source>
        <dbReference type="ARBA" id="ARBA00022628"/>
    </source>
</evidence>
<evidence type="ECO:0000313" key="15">
    <source>
        <dbReference type="EMBL" id="TGY94368.1"/>
    </source>
</evidence>
<comment type="similarity">
    <text evidence="2">Belongs to the ribonucleoside diphosphate reductase class-2 family.</text>
</comment>
<dbReference type="InterPro" id="IPR050862">
    <property type="entry name" value="RdRp_reductase_class-2"/>
</dbReference>
<organism evidence="15 16">
    <name type="scientific">Marinicauda pacifica</name>
    <dbReference type="NCBI Taxonomy" id="1133559"/>
    <lineage>
        <taxon>Bacteria</taxon>
        <taxon>Pseudomonadati</taxon>
        <taxon>Pseudomonadota</taxon>
        <taxon>Alphaproteobacteria</taxon>
        <taxon>Maricaulales</taxon>
        <taxon>Maricaulaceae</taxon>
        <taxon>Marinicauda</taxon>
    </lineage>
</organism>
<name>A0A4S2HEY2_9PROT</name>
<evidence type="ECO:0000256" key="2">
    <source>
        <dbReference type="ARBA" id="ARBA00007405"/>
    </source>
</evidence>
<comment type="caution">
    <text evidence="15">The sequence shown here is derived from an EMBL/GenBank/DDBJ whole genome shotgun (WGS) entry which is preliminary data.</text>
</comment>
<dbReference type="Proteomes" id="UP000305451">
    <property type="component" value="Unassembled WGS sequence"/>
</dbReference>
<evidence type="ECO:0000256" key="13">
    <source>
        <dbReference type="SAM" id="MobiDB-lite"/>
    </source>
</evidence>
<evidence type="ECO:0000256" key="9">
    <source>
        <dbReference type="ARBA" id="ARBA00023285"/>
    </source>
</evidence>
<dbReference type="GO" id="GO:0071897">
    <property type="term" value="P:DNA biosynthetic process"/>
    <property type="evidence" value="ECO:0007669"/>
    <property type="project" value="UniProtKB-KW"/>
</dbReference>
<dbReference type="RefSeq" id="WP_135943564.1">
    <property type="nucleotide sequence ID" value="NZ_BMEI01000001.1"/>
</dbReference>
<comment type="catalytic activity">
    <reaction evidence="12">
        <text>a 2'-deoxyribonucleoside 5'-diphosphate + [thioredoxin]-disulfide + H2O = a ribonucleoside 5'-diphosphate + [thioredoxin]-dithiol</text>
        <dbReference type="Rhea" id="RHEA:23252"/>
        <dbReference type="Rhea" id="RHEA-COMP:10698"/>
        <dbReference type="Rhea" id="RHEA-COMP:10700"/>
        <dbReference type="ChEBI" id="CHEBI:15377"/>
        <dbReference type="ChEBI" id="CHEBI:29950"/>
        <dbReference type="ChEBI" id="CHEBI:50058"/>
        <dbReference type="ChEBI" id="CHEBI:57930"/>
        <dbReference type="ChEBI" id="CHEBI:73316"/>
        <dbReference type="EC" id="1.17.4.1"/>
    </reaction>
</comment>
<dbReference type="OrthoDB" id="9762933at2"/>
<feature type="compositionally biased region" description="Gly residues" evidence="13">
    <location>
        <begin position="809"/>
        <end position="821"/>
    </location>
</feature>
<evidence type="ECO:0000256" key="6">
    <source>
        <dbReference type="ARBA" id="ARBA00022634"/>
    </source>
</evidence>
<dbReference type="PANTHER" id="PTHR43371:SF1">
    <property type="entry name" value="RIBONUCLEOSIDE-DIPHOSPHATE REDUCTASE"/>
    <property type="match status" value="1"/>
</dbReference>
<dbReference type="GO" id="GO:0031419">
    <property type="term" value="F:cobalamin binding"/>
    <property type="evidence" value="ECO:0007669"/>
    <property type="project" value="UniProtKB-KW"/>
</dbReference>
<evidence type="ECO:0000313" key="16">
    <source>
        <dbReference type="Proteomes" id="UP000305451"/>
    </source>
</evidence>
<dbReference type="EMBL" id="SRXV01000001">
    <property type="protein sequence ID" value="TGY94368.1"/>
    <property type="molecule type" value="Genomic_DNA"/>
</dbReference>
<dbReference type="GO" id="GO:0000166">
    <property type="term" value="F:nucleotide binding"/>
    <property type="evidence" value="ECO:0007669"/>
    <property type="project" value="UniProtKB-KW"/>
</dbReference>
<keyword evidence="8" id="KW-0560">Oxidoreductase</keyword>
<evidence type="ECO:0000256" key="10">
    <source>
        <dbReference type="ARBA" id="ARBA00025437"/>
    </source>
</evidence>
<comment type="function">
    <text evidence="10">Catalyzes the reduction of ribonucleotides to deoxyribonucleotides. May function to provide a pool of deoxyribonucleotide precursors for DNA repair during oxygen limitation and/or for immediate growth after restoration of oxygen.</text>
</comment>
<dbReference type="EC" id="1.17.4.1" evidence="3"/>
<dbReference type="Pfam" id="PF12637">
    <property type="entry name" value="TSCPD"/>
    <property type="match status" value="1"/>
</dbReference>
<dbReference type="PANTHER" id="PTHR43371">
    <property type="entry name" value="VITAMIN B12-DEPENDENT RIBONUCLEOTIDE REDUCTASE"/>
    <property type="match status" value="1"/>
</dbReference>
<sequence length="867" mass="91666">MALDPRLTGPEAPHTDWETRDLSLADPDALEAGTPVPLRVPAHFDAASILGFAALTGYELDRGGDLEQAITELAERIVSQWDQDDRKLAAAELAASMIRCEAAPNSMREDHHPLPPVGLSHARALLDDVNAHAAGSAAADLGARVLRERLESVASACVNCDGTPEECFDPRRNRALARAVRAARRDGAPDAMIERAISRARQGITEVEAGLDLSPPAPRAQSLRLSPDFFDAVDGDARLDGLDETPRALLARIAETIWTHGTPRLEFKPQDKHEPAAVLNLAAFVTGGELDRDALAHAAALWGRAAEPAGALGLANLAAALMRLHLAYDSDAARETAASLVTLVQDHSPAPVSLKAPDGPCCDALGLDSISIHPIANLVRAGDLTKSARIALESAGDEASRAAIRHATGRGTLSGLGADWLSALQRQGLDDEDLARIEAMIADGMAVRHAFNRWTVGEEIARRCGLAPEQLEAAGAGLLEAFGVSAEDIEAAERFVHGTGQLDACSALTPELRAVFAAPSLEARLAMAAGIEAASGRSCDLELALPGSAGIDEVSRLIVSCARRGLHGVTLRREGDALYDLLNTIEFEGGDYGRREFVAEERVVEKVVERMVEGPARRRKLPDRRKGYIQKATVGGHKVYLHTGEFDDGELGEIFIDMHKEGAAFRSLMNNFAIAISIGLQYGVPLEEFVDAYVFTRFEPAGPVEGNDSIKYATSILDYLFRELGTSYLGREDLAQSDGPKSDPAALGDGVAKEKIVEADPSKFISKGFSRGQLPDNVVMLAGPRKARAAQAGRADALDEDEDVSASGVSGGVSGGSGGSGSVSSVARTADSYSGDPCPECGHFTLLEKGSTLVCDACNWSGTPPGG</sequence>
<gene>
    <name evidence="15" type="ORF">E5162_03580</name>
</gene>